<evidence type="ECO:0000256" key="4">
    <source>
        <dbReference type="ARBA" id="ARBA00022692"/>
    </source>
</evidence>
<feature type="transmembrane region" description="Helical" evidence="7">
    <location>
        <begin position="46"/>
        <end position="71"/>
    </location>
</feature>
<feature type="transmembrane region" description="Helical" evidence="7">
    <location>
        <begin position="449"/>
        <end position="472"/>
    </location>
</feature>
<evidence type="ECO:0000256" key="3">
    <source>
        <dbReference type="ARBA" id="ARBA00022475"/>
    </source>
</evidence>
<evidence type="ECO:0000256" key="6">
    <source>
        <dbReference type="ARBA" id="ARBA00023136"/>
    </source>
</evidence>
<comment type="similarity">
    <text evidence="2">Belongs to the major facilitator superfamily.</text>
</comment>
<evidence type="ECO:0000256" key="1">
    <source>
        <dbReference type="ARBA" id="ARBA00004651"/>
    </source>
</evidence>
<dbReference type="Gene3D" id="1.20.1250.20">
    <property type="entry name" value="MFS general substrate transporter like domains"/>
    <property type="match status" value="1"/>
</dbReference>
<dbReference type="CDD" id="cd17323">
    <property type="entry name" value="MFS_Tpo1_MDR_like"/>
    <property type="match status" value="1"/>
</dbReference>
<dbReference type="PANTHER" id="PTHR23502">
    <property type="entry name" value="MAJOR FACILITATOR SUPERFAMILY"/>
    <property type="match status" value="1"/>
</dbReference>
<protein>
    <submittedName>
        <fullName evidence="9">Related to multidrug resistant protein</fullName>
    </submittedName>
</protein>
<dbReference type="Proteomes" id="UP000184330">
    <property type="component" value="Unassembled WGS sequence"/>
</dbReference>
<dbReference type="PANTHER" id="PTHR23502:SF135">
    <property type="entry name" value="MAJOR FACILITATOR SUPERFAMILY (MFS) PROFILE DOMAIN-CONTAINING PROTEIN-RELATED"/>
    <property type="match status" value="1"/>
</dbReference>
<dbReference type="AlphaFoldDB" id="A0A1L7WYE7"/>
<evidence type="ECO:0000313" key="9">
    <source>
        <dbReference type="EMBL" id="CZR57796.1"/>
    </source>
</evidence>
<dbReference type="PROSITE" id="PS50850">
    <property type="entry name" value="MFS"/>
    <property type="match status" value="1"/>
</dbReference>
<dbReference type="Pfam" id="PF07690">
    <property type="entry name" value="MFS_1"/>
    <property type="match status" value="1"/>
</dbReference>
<organism evidence="9 10">
    <name type="scientific">Phialocephala subalpina</name>
    <dbReference type="NCBI Taxonomy" id="576137"/>
    <lineage>
        <taxon>Eukaryota</taxon>
        <taxon>Fungi</taxon>
        <taxon>Dikarya</taxon>
        <taxon>Ascomycota</taxon>
        <taxon>Pezizomycotina</taxon>
        <taxon>Leotiomycetes</taxon>
        <taxon>Helotiales</taxon>
        <taxon>Mollisiaceae</taxon>
        <taxon>Phialocephala</taxon>
        <taxon>Phialocephala fortinii species complex</taxon>
    </lineage>
</organism>
<feature type="transmembrane region" description="Helical" evidence="7">
    <location>
        <begin position="203"/>
        <end position="223"/>
    </location>
</feature>
<dbReference type="EMBL" id="FJOG01000010">
    <property type="protein sequence ID" value="CZR57796.1"/>
    <property type="molecule type" value="Genomic_DNA"/>
</dbReference>
<dbReference type="OrthoDB" id="5296287at2759"/>
<feature type="domain" description="Major facilitator superfamily (MFS) profile" evidence="8">
    <location>
        <begin position="48"/>
        <end position="481"/>
    </location>
</feature>
<sequence length="486" mass="52744">MSSDKESATTGSRFSGVTGVTLVDVVEWDGDDDPENPMNWSKGKRVYHIALVSIIVFVVNLSTTISAPASGIIMKNFHQHSPILGSLTISIFLLGFTLGPLLMAPLSELYGRLPVYHLSIATFVAFLLACGCSQNITSFLIFRFIAGCAGSSPSTIGGGTVADLIPVEKRGAAMAFTAVGFIFAPVIGPVAGGFIAQRLGWRWTFWIVSIAAGVWFVTALVFMRETYAPVILERKAARLRKSTGNTDLLVKGHERLSPLTHLGRGLSRPLKLLVLSPVVLLLSIYVAFIFGLMFLCFSTYSAVFIEQYHFAVGVSGLTYLGQGVGMILGLVLFGVLSDKILKARAKRNKGEMTPEERLPLMVYFTPIVPIGFFLYGWTAQEKVHWIAPIVGTSFIGLGNLFVMLPSQIYLVDAFGSEAAASALAANSILRSLFGTFLPLAAPHLYAKLGYGWGNSLFGFLALGFMPVPILFYKFGARLRSRFPVRL</sequence>
<feature type="transmembrane region" description="Helical" evidence="7">
    <location>
        <begin position="115"/>
        <end position="133"/>
    </location>
</feature>
<keyword evidence="5 7" id="KW-1133">Transmembrane helix</keyword>
<accession>A0A1L7WYE7</accession>
<feature type="transmembrane region" description="Helical" evidence="7">
    <location>
        <begin position="317"/>
        <end position="337"/>
    </location>
</feature>
<feature type="transmembrane region" description="Helical" evidence="7">
    <location>
        <begin position="272"/>
        <end position="305"/>
    </location>
</feature>
<keyword evidence="10" id="KW-1185">Reference proteome</keyword>
<comment type="subcellular location">
    <subcellularLocation>
        <location evidence="1">Cell membrane</location>
        <topology evidence="1">Multi-pass membrane protein</topology>
    </subcellularLocation>
</comment>
<gene>
    <name evidence="9" type="ORF">PAC_07685</name>
</gene>
<evidence type="ECO:0000256" key="5">
    <source>
        <dbReference type="ARBA" id="ARBA00022989"/>
    </source>
</evidence>
<proteinExistence type="inferred from homology"/>
<dbReference type="InterPro" id="IPR036259">
    <property type="entry name" value="MFS_trans_sf"/>
</dbReference>
<evidence type="ECO:0000256" key="7">
    <source>
        <dbReference type="SAM" id="Phobius"/>
    </source>
</evidence>
<evidence type="ECO:0000259" key="8">
    <source>
        <dbReference type="PROSITE" id="PS50850"/>
    </source>
</evidence>
<evidence type="ECO:0000313" key="10">
    <source>
        <dbReference type="Proteomes" id="UP000184330"/>
    </source>
</evidence>
<evidence type="ECO:0000256" key="2">
    <source>
        <dbReference type="ARBA" id="ARBA00008335"/>
    </source>
</evidence>
<dbReference type="STRING" id="576137.A0A1L7WYE7"/>
<reference evidence="9 10" key="1">
    <citation type="submission" date="2016-03" db="EMBL/GenBank/DDBJ databases">
        <authorList>
            <person name="Ploux O."/>
        </authorList>
    </citation>
    <scope>NUCLEOTIDE SEQUENCE [LARGE SCALE GENOMIC DNA]</scope>
    <source>
        <strain evidence="9 10">UAMH 11012</strain>
    </source>
</reference>
<keyword evidence="3" id="KW-1003">Cell membrane</keyword>
<keyword evidence="6 7" id="KW-0472">Membrane</keyword>
<keyword evidence="4 7" id="KW-0812">Transmembrane</keyword>
<name>A0A1L7WYE7_9HELO</name>
<feature type="transmembrane region" description="Helical" evidence="7">
    <location>
        <begin position="409"/>
        <end position="429"/>
    </location>
</feature>
<feature type="transmembrane region" description="Helical" evidence="7">
    <location>
        <begin position="358"/>
        <end position="377"/>
    </location>
</feature>
<feature type="transmembrane region" description="Helical" evidence="7">
    <location>
        <begin position="173"/>
        <end position="197"/>
    </location>
</feature>
<dbReference type="SUPFAM" id="SSF103473">
    <property type="entry name" value="MFS general substrate transporter"/>
    <property type="match status" value="1"/>
</dbReference>
<dbReference type="InterPro" id="IPR020846">
    <property type="entry name" value="MFS_dom"/>
</dbReference>
<feature type="transmembrane region" description="Helical" evidence="7">
    <location>
        <begin position="383"/>
        <end position="402"/>
    </location>
</feature>
<dbReference type="FunFam" id="1.20.1250.20:FF:000011">
    <property type="entry name" value="MFS multidrug transporter, putative"/>
    <property type="match status" value="1"/>
</dbReference>
<dbReference type="GO" id="GO:0005886">
    <property type="term" value="C:plasma membrane"/>
    <property type="evidence" value="ECO:0007669"/>
    <property type="project" value="UniProtKB-SubCell"/>
</dbReference>
<dbReference type="GO" id="GO:0022857">
    <property type="term" value="F:transmembrane transporter activity"/>
    <property type="evidence" value="ECO:0007669"/>
    <property type="project" value="InterPro"/>
</dbReference>
<feature type="transmembrane region" description="Helical" evidence="7">
    <location>
        <begin position="83"/>
        <end position="103"/>
    </location>
</feature>
<dbReference type="InterPro" id="IPR011701">
    <property type="entry name" value="MFS"/>
</dbReference>